<organism evidence="3 4">
    <name type="scientific">Celeribacter neptunius</name>
    <dbReference type="NCBI Taxonomy" id="588602"/>
    <lineage>
        <taxon>Bacteria</taxon>
        <taxon>Pseudomonadati</taxon>
        <taxon>Pseudomonadota</taxon>
        <taxon>Alphaproteobacteria</taxon>
        <taxon>Rhodobacterales</taxon>
        <taxon>Roseobacteraceae</taxon>
        <taxon>Celeribacter</taxon>
    </lineage>
</organism>
<proteinExistence type="predicted"/>
<accession>A0A1I3LH07</accession>
<dbReference type="AlphaFoldDB" id="A0A1I3LH07"/>
<dbReference type="OrthoDB" id="7311517at2"/>
<evidence type="ECO:0000256" key="1">
    <source>
        <dbReference type="SAM" id="MobiDB-lite"/>
    </source>
</evidence>
<feature type="region of interest" description="Disordered" evidence="1">
    <location>
        <begin position="295"/>
        <end position="316"/>
    </location>
</feature>
<dbReference type="Pfam" id="PF10145">
    <property type="entry name" value="PhageMin_Tail"/>
    <property type="match status" value="1"/>
</dbReference>
<reference evidence="4" key="1">
    <citation type="submission" date="2016-10" db="EMBL/GenBank/DDBJ databases">
        <authorList>
            <person name="Varghese N."/>
            <person name="Submissions S."/>
        </authorList>
    </citation>
    <scope>NUCLEOTIDE SEQUENCE [LARGE SCALE GENOMIC DNA]</scope>
    <source>
        <strain evidence="4">DSM 26471</strain>
    </source>
</reference>
<name>A0A1I3LH07_9RHOB</name>
<feature type="domain" description="Phage tail tape measure protein" evidence="2">
    <location>
        <begin position="44"/>
        <end position="192"/>
    </location>
</feature>
<sequence>MTNELPGLIVPIEGRIDRLEKALAKANRAQQRFARDAESRSKRTAGKMNKAFGGVKFSGAGVAAGVTLIAGAAATAIAQTRVLAREVATVGNEARRAGVSAEDFQIWAHVAEQNRIPVDSLIDGLKELNLRADEFVMTGKGSGADAFQRLGYTAEELARKLKDPSALMSEILERLEQMDKAAQIRIADELFGGTGGERFVELLGQGARKIEETKREAVNLGLVMSDDLIAKADILDRQFTTVANTVGTTLKSAIISAAYSLSEFIDGFRAFEAQRTATLESRQAEIMAEKAGLYATDQEQSGWSDRKRSRSGTPSEILQERIAELDAEENKIIGILSQRNTPAWSPSGDAWTPPETPVGGTSGTGPGAGGGAGSQGGYEGAVAALERQRLAYVAEAQAAQQAATQAQGYGDAVEYARVRAQLLAAAQAEGRAITPELSAEIDRLAKAYVTAGMNAEQAAKKLEQVEGAGQRGAEALSGMFMSVFSGAKSAEQAVLDLLAQLAQAAMNKLLMQLFSGAFGGVSSAVGGLLPFASGGYTGDGGTFEPKGVVHGGEFVMSKRATERLGVANLDALHRSALRGYASGGFVGAAKASSLSQPTMSAAPSITIAPNISVNASGGSPEKNRDLAAKIASETERSMKALVQSEITKMMRPGGVLRRSAA</sequence>
<feature type="region of interest" description="Disordered" evidence="1">
    <location>
        <begin position="339"/>
        <end position="375"/>
    </location>
</feature>
<evidence type="ECO:0000313" key="3">
    <source>
        <dbReference type="EMBL" id="SFI84044.1"/>
    </source>
</evidence>
<dbReference type="RefSeq" id="WP_090058439.1">
    <property type="nucleotide sequence ID" value="NZ_FORH01000001.1"/>
</dbReference>
<dbReference type="Proteomes" id="UP000199630">
    <property type="component" value="Unassembled WGS sequence"/>
</dbReference>
<gene>
    <name evidence="3" type="ORF">SAMN04487991_1028</name>
</gene>
<evidence type="ECO:0000313" key="4">
    <source>
        <dbReference type="Proteomes" id="UP000199630"/>
    </source>
</evidence>
<dbReference type="EMBL" id="FORH01000001">
    <property type="protein sequence ID" value="SFI84044.1"/>
    <property type="molecule type" value="Genomic_DNA"/>
</dbReference>
<dbReference type="InterPro" id="IPR010090">
    <property type="entry name" value="Phage_tape_meas"/>
</dbReference>
<keyword evidence="4" id="KW-1185">Reference proteome</keyword>
<dbReference type="STRING" id="588602.SAMN04487991_1028"/>
<protein>
    <submittedName>
        <fullName evidence="3">Phage tail tape measure protein, lambda family</fullName>
    </submittedName>
</protein>
<feature type="compositionally biased region" description="Gly residues" evidence="1">
    <location>
        <begin position="360"/>
        <end position="375"/>
    </location>
</feature>
<evidence type="ECO:0000259" key="2">
    <source>
        <dbReference type="Pfam" id="PF10145"/>
    </source>
</evidence>